<dbReference type="AlphaFoldDB" id="F5XMK6"/>
<dbReference type="EMBL" id="AP012204">
    <property type="protein sequence ID" value="BAK33929.1"/>
    <property type="molecule type" value="Genomic_DNA"/>
</dbReference>
<dbReference type="STRING" id="1032480.MLP_09150"/>
<reference evidence="1 2" key="1">
    <citation type="submission" date="2011-05" db="EMBL/GenBank/DDBJ databases">
        <title>Whole genome sequence of Microlunatus phosphovorus NM-1.</title>
        <authorList>
            <person name="Hosoyama A."/>
            <person name="Sasaki K."/>
            <person name="Harada T."/>
            <person name="Igarashi R."/>
            <person name="Kawakoshi A."/>
            <person name="Sasagawa M."/>
            <person name="Fukada J."/>
            <person name="Nakamura S."/>
            <person name="Katano Y."/>
            <person name="Hanada S."/>
            <person name="Kamagata Y."/>
            <person name="Nakamura N."/>
            <person name="Yamazaki S."/>
            <person name="Fujita N."/>
        </authorList>
    </citation>
    <scope>NUCLEOTIDE SEQUENCE [LARGE SCALE GENOMIC DNA]</scope>
    <source>
        <strain evidence="2">ATCC 700054 / DSM 10555 / JCM 9379 / NBRC 101784 / NCIMB 13414 / VKM Ac-1990 / NM-1</strain>
    </source>
</reference>
<evidence type="ECO:0000313" key="1">
    <source>
        <dbReference type="EMBL" id="BAK33929.1"/>
    </source>
</evidence>
<proteinExistence type="predicted"/>
<name>F5XMK6_MICPN</name>
<dbReference type="Pfam" id="PF00106">
    <property type="entry name" value="adh_short"/>
    <property type="match status" value="1"/>
</dbReference>
<evidence type="ECO:0000313" key="2">
    <source>
        <dbReference type="Proteomes" id="UP000007947"/>
    </source>
</evidence>
<dbReference type="HOGENOM" id="CLU_010194_17_2_11"/>
<dbReference type="PANTHER" id="PTHR43431">
    <property type="entry name" value="OXIDOREDUCTASE, SHORT CHAIN DEHYDROGENASE/REDUCTASE FAMILY (AFU_ORTHOLOGUE AFUA_5G14000)"/>
    <property type="match status" value="1"/>
</dbReference>
<dbReference type="eggNOG" id="COG0300">
    <property type="taxonomic scope" value="Bacteria"/>
</dbReference>
<dbReference type="KEGG" id="mph:MLP_09150"/>
<sequence length="221" mass="22309">MPVIAIIGAGPGLGAAAALKFGREGFAVALIARNRDKLAALEQALAADGIAAKAYPGDVSDREALVAALGLAAEELGPIEVLQYSPVPSSQFLRPVLDTTAADLRAATEFSILGPATAVEQVLPGMLERASGTIVFVNGSSAVTPNGKVAGTSVAFAGESAYGAILHDAVAAQGVQVRQLIIPGAIGGGDPLFDPDALAERLWQLHIVPGPFRVTVGDAPA</sequence>
<dbReference type="InterPro" id="IPR036291">
    <property type="entry name" value="NAD(P)-bd_dom_sf"/>
</dbReference>
<protein>
    <submittedName>
        <fullName evidence="1">Oxidoreductase</fullName>
    </submittedName>
</protein>
<dbReference type="InterPro" id="IPR002347">
    <property type="entry name" value="SDR_fam"/>
</dbReference>
<dbReference type="Gene3D" id="3.40.50.720">
    <property type="entry name" value="NAD(P)-binding Rossmann-like Domain"/>
    <property type="match status" value="1"/>
</dbReference>
<gene>
    <name evidence="1" type="ordered locus">MLP_09150</name>
</gene>
<keyword evidence="2" id="KW-1185">Reference proteome</keyword>
<organism evidence="1 2">
    <name type="scientific">Microlunatus phosphovorus (strain ATCC 700054 / DSM 10555 / JCM 9379 / NBRC 101784 / NCIMB 13414 / VKM Ac-1990 / NM-1)</name>
    <dbReference type="NCBI Taxonomy" id="1032480"/>
    <lineage>
        <taxon>Bacteria</taxon>
        <taxon>Bacillati</taxon>
        <taxon>Actinomycetota</taxon>
        <taxon>Actinomycetes</taxon>
        <taxon>Propionibacteriales</taxon>
        <taxon>Propionibacteriaceae</taxon>
        <taxon>Microlunatus</taxon>
    </lineage>
</organism>
<dbReference type="PANTHER" id="PTHR43431:SF7">
    <property type="entry name" value="OXIDOREDUCTASE, SHORT CHAIN DEHYDROGENASE_REDUCTASE FAMILY (AFU_ORTHOLOGUE AFUA_5G14000)"/>
    <property type="match status" value="1"/>
</dbReference>
<dbReference type="OrthoDB" id="9799818at2"/>
<accession>F5XMK6</accession>
<dbReference type="RefSeq" id="WP_013861814.1">
    <property type="nucleotide sequence ID" value="NC_015635.1"/>
</dbReference>
<dbReference type="SUPFAM" id="SSF51735">
    <property type="entry name" value="NAD(P)-binding Rossmann-fold domains"/>
    <property type="match status" value="1"/>
</dbReference>
<dbReference type="Proteomes" id="UP000007947">
    <property type="component" value="Chromosome"/>
</dbReference>